<feature type="non-terminal residue" evidence="3">
    <location>
        <position position="84"/>
    </location>
</feature>
<name>E7D1L3_LATHE</name>
<organism evidence="3">
    <name type="scientific">Latrodectus hesperus</name>
    <name type="common">Western black widow spider</name>
    <dbReference type="NCBI Taxonomy" id="256737"/>
    <lineage>
        <taxon>Eukaryota</taxon>
        <taxon>Metazoa</taxon>
        <taxon>Ecdysozoa</taxon>
        <taxon>Arthropoda</taxon>
        <taxon>Chelicerata</taxon>
        <taxon>Arachnida</taxon>
        <taxon>Araneae</taxon>
        <taxon>Araneomorphae</taxon>
        <taxon>Entelegynae</taxon>
        <taxon>Araneoidea</taxon>
        <taxon>Theridiidae</taxon>
        <taxon>Latrodectus</taxon>
    </lineage>
</organism>
<reference evidence="3" key="1">
    <citation type="submission" date="2010-07" db="EMBL/GenBank/DDBJ databases">
        <title>Identification of Proteins Involved in Black Widow Spider Wrapping Silk Fibers.</title>
        <authorList>
            <person name="Nguyen A."/>
            <person name="Verduzco A."/>
            <person name="Vierra C."/>
        </authorList>
    </citation>
    <scope>NUCLEOTIDE SEQUENCE</scope>
</reference>
<evidence type="ECO:0000256" key="2">
    <source>
        <dbReference type="SAM" id="SignalP"/>
    </source>
</evidence>
<dbReference type="AlphaFoldDB" id="E7D1L3"/>
<sequence>MRLLLVLAFCCLIVSQLGNLLVKRIEVWSRIMANQKISCQPAIPTAITLRSNADPDGAGARKWTENTSPNPSKVSQTARASHDK</sequence>
<feature type="region of interest" description="Disordered" evidence="1">
    <location>
        <begin position="50"/>
        <end position="84"/>
    </location>
</feature>
<evidence type="ECO:0008006" key="4">
    <source>
        <dbReference type="Google" id="ProtNLM"/>
    </source>
</evidence>
<proteinExistence type="evidence at transcript level"/>
<keyword evidence="2" id="KW-0732">Signal</keyword>
<evidence type="ECO:0000256" key="1">
    <source>
        <dbReference type="SAM" id="MobiDB-lite"/>
    </source>
</evidence>
<dbReference type="EMBL" id="HQ005963">
    <property type="protein sequence ID" value="ADV40257.1"/>
    <property type="molecule type" value="mRNA"/>
</dbReference>
<accession>E7D1L3</accession>
<feature type="compositionally biased region" description="Polar residues" evidence="1">
    <location>
        <begin position="65"/>
        <end position="84"/>
    </location>
</feature>
<feature type="chain" id="PRO_5003218297" description="Secreted protein" evidence="2">
    <location>
        <begin position="19"/>
        <end position="84"/>
    </location>
</feature>
<evidence type="ECO:0000313" key="3">
    <source>
        <dbReference type="EMBL" id="ADV40257.1"/>
    </source>
</evidence>
<protein>
    <recommendedName>
        <fullName evidence="4">Secreted protein</fullName>
    </recommendedName>
</protein>
<feature type="signal peptide" evidence="2">
    <location>
        <begin position="1"/>
        <end position="18"/>
    </location>
</feature>